<feature type="transmembrane region" description="Helical" evidence="1">
    <location>
        <begin position="65"/>
        <end position="86"/>
    </location>
</feature>
<dbReference type="EMBL" id="SIDB01000013">
    <property type="protein sequence ID" value="KAI3424240.1"/>
    <property type="molecule type" value="Genomic_DNA"/>
</dbReference>
<gene>
    <name evidence="2" type="ORF">D9Q98_009596</name>
</gene>
<evidence type="ECO:0000256" key="1">
    <source>
        <dbReference type="SAM" id="Phobius"/>
    </source>
</evidence>
<keyword evidence="3" id="KW-1185">Reference proteome</keyword>
<evidence type="ECO:0000313" key="3">
    <source>
        <dbReference type="Proteomes" id="UP001055712"/>
    </source>
</evidence>
<keyword evidence="1" id="KW-1133">Transmembrane helix</keyword>
<dbReference type="Proteomes" id="UP001055712">
    <property type="component" value="Unassembled WGS sequence"/>
</dbReference>
<organism evidence="2 3">
    <name type="scientific">Chlorella vulgaris</name>
    <name type="common">Green alga</name>
    <dbReference type="NCBI Taxonomy" id="3077"/>
    <lineage>
        <taxon>Eukaryota</taxon>
        <taxon>Viridiplantae</taxon>
        <taxon>Chlorophyta</taxon>
        <taxon>core chlorophytes</taxon>
        <taxon>Trebouxiophyceae</taxon>
        <taxon>Chlorellales</taxon>
        <taxon>Chlorellaceae</taxon>
        <taxon>Chlorella clade</taxon>
        <taxon>Chlorella</taxon>
    </lineage>
</organism>
<evidence type="ECO:0000313" key="2">
    <source>
        <dbReference type="EMBL" id="KAI3424240.1"/>
    </source>
</evidence>
<reference evidence="2" key="1">
    <citation type="journal article" date="2019" name="Plant J.">
        <title>Chlorella vulgaris genome assembly and annotation reveals the molecular basis for metabolic acclimation to high light conditions.</title>
        <authorList>
            <person name="Cecchin M."/>
            <person name="Marcolungo L."/>
            <person name="Rossato M."/>
            <person name="Girolomoni L."/>
            <person name="Cosentino E."/>
            <person name="Cuine S."/>
            <person name="Li-Beisson Y."/>
            <person name="Delledonne M."/>
            <person name="Ballottari M."/>
        </authorList>
    </citation>
    <scope>NUCLEOTIDE SEQUENCE</scope>
    <source>
        <strain evidence="2">211/11P</strain>
    </source>
</reference>
<feature type="transmembrane region" description="Helical" evidence="1">
    <location>
        <begin position="126"/>
        <end position="149"/>
    </location>
</feature>
<accession>A0A9D4YST6</accession>
<comment type="caution">
    <text evidence="2">The sequence shown here is derived from an EMBL/GenBank/DDBJ whole genome shotgun (WGS) entry which is preliminary data.</text>
</comment>
<keyword evidence="1" id="KW-0472">Membrane</keyword>
<proteinExistence type="predicted"/>
<protein>
    <submittedName>
        <fullName evidence="2">Uncharacterized protein</fullName>
    </submittedName>
</protein>
<reference evidence="2" key="2">
    <citation type="submission" date="2020-11" db="EMBL/GenBank/DDBJ databases">
        <authorList>
            <person name="Cecchin M."/>
            <person name="Marcolungo L."/>
            <person name="Rossato M."/>
            <person name="Girolomoni L."/>
            <person name="Cosentino E."/>
            <person name="Cuine S."/>
            <person name="Li-Beisson Y."/>
            <person name="Delledonne M."/>
            <person name="Ballottari M."/>
        </authorList>
    </citation>
    <scope>NUCLEOTIDE SEQUENCE</scope>
    <source>
        <strain evidence="2">211/11P</strain>
        <tissue evidence="2">Whole cell</tissue>
    </source>
</reference>
<sequence>MNLLACVAACTAVLLELDQPVAQESSQWVDRSIIAAGVMSAGCGIGVYVRQLCFGSKAQHSTLSVALAATGAAAHLGMLVVISVFWSCFATRRYYKFHGTSEPTRQVVERQVNYFSYFHRWSDAEMALYIFGCAGGAAAWLLSLATAALERRRAAAAATTETAVEKLHSSLHESCCSMLLSPYRSQMLARALLHE</sequence>
<keyword evidence="1" id="KW-0812">Transmembrane</keyword>
<dbReference type="AlphaFoldDB" id="A0A9D4YST6"/>
<name>A0A9D4YST6_CHLVU</name>
<feature type="transmembrane region" description="Helical" evidence="1">
    <location>
        <begin position="33"/>
        <end position="53"/>
    </location>
</feature>